<organism evidence="2 3">
    <name type="scientific">Phytophthora sojae (strain P6497)</name>
    <name type="common">Soybean stem and root rot agent</name>
    <name type="synonym">Phytophthora megasperma f. sp. glycines</name>
    <dbReference type="NCBI Taxonomy" id="1094619"/>
    <lineage>
        <taxon>Eukaryota</taxon>
        <taxon>Sar</taxon>
        <taxon>Stramenopiles</taxon>
        <taxon>Oomycota</taxon>
        <taxon>Peronosporomycetes</taxon>
        <taxon>Peronosporales</taxon>
        <taxon>Peronosporaceae</taxon>
        <taxon>Phytophthora</taxon>
    </lineage>
</organism>
<proteinExistence type="predicted"/>
<evidence type="ECO:0000313" key="2">
    <source>
        <dbReference type="EMBL" id="EGZ21910.1"/>
    </source>
</evidence>
<keyword evidence="1" id="KW-0472">Membrane</keyword>
<evidence type="ECO:0000256" key="1">
    <source>
        <dbReference type="SAM" id="Phobius"/>
    </source>
</evidence>
<feature type="transmembrane region" description="Helical" evidence="1">
    <location>
        <begin position="232"/>
        <end position="251"/>
    </location>
</feature>
<keyword evidence="1" id="KW-1133">Transmembrane helix</keyword>
<feature type="transmembrane region" description="Helical" evidence="1">
    <location>
        <begin position="197"/>
        <end position="220"/>
    </location>
</feature>
<dbReference type="Proteomes" id="UP000002640">
    <property type="component" value="Unassembled WGS sequence"/>
</dbReference>
<keyword evidence="3" id="KW-1185">Reference proteome</keyword>
<dbReference type="EMBL" id="JH159153">
    <property type="protein sequence ID" value="EGZ21910.1"/>
    <property type="molecule type" value="Genomic_DNA"/>
</dbReference>
<dbReference type="AlphaFoldDB" id="G4Z9A9"/>
<gene>
    <name evidence="2" type="ORF">PHYSODRAFT_497201</name>
</gene>
<feature type="transmembrane region" description="Helical" evidence="1">
    <location>
        <begin position="171"/>
        <end position="191"/>
    </location>
</feature>
<keyword evidence="1" id="KW-0812">Transmembrane</keyword>
<dbReference type="GeneID" id="20657411"/>
<sequence>MEWATDVVNGLAAIVVVAAEAACQIAVERRWELAWLTAGAVSWTVTGPLRSIGSRIAAAFVDFALKWSVLAKLCVMRYCRYVRGPAVQMQPLRTRVWKCYEALLATPLVVLESKGEHEDGLGRLLYKWLDALHEWWCVFLPETWASGRKACSKYCTGASLESGRSVARAKLVAKVVWTLTSLILFSAFYAVLFTYEVVEWICQGVAGVFAVVVVFDCWFAPEEGEHAIVTNYWLLVVNVWVALVCITSKLWRLYEASAGERSPLTMATEGYAVWCATLEEQEQAERLSEAFWRMDGGGNAPRVQVRTRSGLQAKRRAWQARREVDQAACARRGCPESERLGPFQLCVGDDECLRSSTCCGRGREVVPWAGLSRRWRPVGRYPEVSWRDDVPRSVVAGLRGRMACWAALRAVKVNGSSLWEG</sequence>
<reference evidence="2 3" key="1">
    <citation type="journal article" date="2006" name="Science">
        <title>Phytophthora genome sequences uncover evolutionary origins and mechanisms of pathogenesis.</title>
        <authorList>
            <person name="Tyler B.M."/>
            <person name="Tripathy S."/>
            <person name="Zhang X."/>
            <person name="Dehal P."/>
            <person name="Jiang R.H."/>
            <person name="Aerts A."/>
            <person name="Arredondo F.D."/>
            <person name="Baxter L."/>
            <person name="Bensasson D."/>
            <person name="Beynon J.L."/>
            <person name="Chapman J."/>
            <person name="Damasceno C.M."/>
            <person name="Dorrance A.E."/>
            <person name="Dou D."/>
            <person name="Dickerman A.W."/>
            <person name="Dubchak I.L."/>
            <person name="Garbelotto M."/>
            <person name="Gijzen M."/>
            <person name="Gordon S.G."/>
            <person name="Govers F."/>
            <person name="Grunwald N.J."/>
            <person name="Huang W."/>
            <person name="Ivors K.L."/>
            <person name="Jones R.W."/>
            <person name="Kamoun S."/>
            <person name="Krampis K."/>
            <person name="Lamour K.H."/>
            <person name="Lee M.K."/>
            <person name="McDonald W.H."/>
            <person name="Medina M."/>
            <person name="Meijer H.J."/>
            <person name="Nordberg E.K."/>
            <person name="Maclean D.J."/>
            <person name="Ospina-Giraldo M.D."/>
            <person name="Morris P.F."/>
            <person name="Phuntumart V."/>
            <person name="Putnam N.H."/>
            <person name="Rash S."/>
            <person name="Rose J.K."/>
            <person name="Sakihama Y."/>
            <person name="Salamov A.A."/>
            <person name="Savidor A."/>
            <person name="Scheuring C.F."/>
            <person name="Smith B.M."/>
            <person name="Sobral B.W."/>
            <person name="Terry A."/>
            <person name="Torto-Alalibo T.A."/>
            <person name="Win J."/>
            <person name="Xu Z."/>
            <person name="Zhang H."/>
            <person name="Grigoriev I.V."/>
            <person name="Rokhsar D.S."/>
            <person name="Boore J.L."/>
        </authorList>
    </citation>
    <scope>NUCLEOTIDE SEQUENCE [LARGE SCALE GENOMIC DNA]</scope>
    <source>
        <strain evidence="2 3">P6497</strain>
    </source>
</reference>
<evidence type="ECO:0000313" key="3">
    <source>
        <dbReference type="Proteomes" id="UP000002640"/>
    </source>
</evidence>
<protein>
    <submittedName>
        <fullName evidence="2">Uncharacterized protein</fullName>
    </submittedName>
</protein>
<dbReference type="RefSeq" id="XP_009524627.1">
    <property type="nucleotide sequence ID" value="XM_009526332.1"/>
</dbReference>
<dbReference type="InParanoid" id="G4Z9A9"/>
<dbReference type="KEGG" id="psoj:PHYSODRAFT_497201"/>
<name>G4Z9A9_PHYSP</name>
<accession>G4Z9A9</accession>